<dbReference type="Gene3D" id="1.10.10.2520">
    <property type="entry name" value="Cell wall hydrolase SleB, domain 1"/>
    <property type="match status" value="1"/>
</dbReference>
<evidence type="ECO:0000256" key="2">
    <source>
        <dbReference type="SAM" id="SignalP"/>
    </source>
</evidence>
<feature type="chain" id="PRO_5047490460" evidence="2">
    <location>
        <begin position="29"/>
        <end position="210"/>
    </location>
</feature>
<proteinExistence type="predicted"/>
<evidence type="ECO:0000256" key="1">
    <source>
        <dbReference type="SAM" id="Coils"/>
    </source>
</evidence>
<dbReference type="Pfam" id="PF07486">
    <property type="entry name" value="Hydrolase_2"/>
    <property type="match status" value="1"/>
</dbReference>
<dbReference type="InterPro" id="IPR042047">
    <property type="entry name" value="SleB_dom1"/>
</dbReference>
<keyword evidence="4" id="KW-0378">Hydrolase</keyword>
<feature type="signal peptide" evidence="2">
    <location>
        <begin position="1"/>
        <end position="28"/>
    </location>
</feature>
<sequence>MLNYKIKKKAVMAVLGATLLAAGFTSRAAALQPEDTADMKASEVQEHGRVNEALSNAVTLTTVGKAKEVLQTKAEEAIKAEEARKAEEEARRAEEAAAAAGQRERELLASIIFCEAGNQSYEGQVAVGAVVMNRVNSASYPNSIEEVIYQSGQFTPAMTGWLDNVRVSAGYTQAAMQAAEDALAGVNPVGNCLYFDQGGYGMQIGAHFFH</sequence>
<evidence type="ECO:0000313" key="4">
    <source>
        <dbReference type="EMBL" id="MCU6687879.1"/>
    </source>
</evidence>
<gene>
    <name evidence="4" type="ORF">OCV99_15355</name>
</gene>
<dbReference type="InterPro" id="IPR011105">
    <property type="entry name" value="Cell_wall_hydrolase_SleB"/>
</dbReference>
<feature type="coiled-coil region" evidence="1">
    <location>
        <begin position="70"/>
        <end position="103"/>
    </location>
</feature>
<feature type="domain" description="Cell wall hydrolase SleB" evidence="3">
    <location>
        <begin position="119"/>
        <end position="196"/>
    </location>
</feature>
<evidence type="ECO:0000313" key="5">
    <source>
        <dbReference type="Proteomes" id="UP001652431"/>
    </source>
</evidence>
<dbReference type="RefSeq" id="WP_158371715.1">
    <property type="nucleotide sequence ID" value="NZ_JAOQJU010000029.1"/>
</dbReference>
<evidence type="ECO:0000259" key="3">
    <source>
        <dbReference type="Pfam" id="PF07486"/>
    </source>
</evidence>
<comment type="caution">
    <text evidence="4">The sequence shown here is derived from an EMBL/GenBank/DDBJ whole genome shotgun (WGS) entry which is preliminary data.</text>
</comment>
<keyword evidence="2" id="KW-0732">Signal</keyword>
<keyword evidence="1" id="KW-0175">Coiled coil</keyword>
<accession>A0ABT2RR42</accession>
<dbReference type="EMBL" id="JAOQJU010000029">
    <property type="protein sequence ID" value="MCU6687879.1"/>
    <property type="molecule type" value="Genomic_DNA"/>
</dbReference>
<reference evidence="4 5" key="1">
    <citation type="journal article" date="2021" name="ISME Commun">
        <title>Automated analysis of genomic sequences facilitates high-throughput and comprehensive description of bacteria.</title>
        <authorList>
            <person name="Hitch T.C.A."/>
        </authorList>
    </citation>
    <scope>NUCLEOTIDE SEQUENCE [LARGE SCALE GENOMIC DNA]</scope>
    <source>
        <strain evidence="4 5">Sanger_03</strain>
    </source>
</reference>
<organism evidence="4 5">
    <name type="scientific">Dorea acetigenes</name>
    <dbReference type="NCBI Taxonomy" id="2981787"/>
    <lineage>
        <taxon>Bacteria</taxon>
        <taxon>Bacillati</taxon>
        <taxon>Bacillota</taxon>
        <taxon>Clostridia</taxon>
        <taxon>Lachnospirales</taxon>
        <taxon>Lachnospiraceae</taxon>
        <taxon>Dorea</taxon>
    </lineage>
</organism>
<dbReference type="Proteomes" id="UP001652431">
    <property type="component" value="Unassembled WGS sequence"/>
</dbReference>
<keyword evidence="5" id="KW-1185">Reference proteome</keyword>
<name>A0ABT2RR42_9FIRM</name>
<dbReference type="GO" id="GO:0016787">
    <property type="term" value="F:hydrolase activity"/>
    <property type="evidence" value="ECO:0007669"/>
    <property type="project" value="UniProtKB-KW"/>
</dbReference>
<protein>
    <submittedName>
        <fullName evidence="4">Cell wall hydrolase</fullName>
    </submittedName>
</protein>